<organism evidence="1">
    <name type="scientific">human gut metagenome</name>
    <dbReference type="NCBI Taxonomy" id="408170"/>
    <lineage>
        <taxon>unclassified sequences</taxon>
        <taxon>metagenomes</taxon>
        <taxon>organismal metagenomes</taxon>
    </lineage>
</organism>
<evidence type="ECO:0000313" key="1">
    <source>
        <dbReference type="EMBL" id="EKC63836.1"/>
    </source>
</evidence>
<sequence length="107" mass="12165">MKGIAKHTEQIIEPVSRLDCLKGWTLVGGTALAIQLGHRMSEDLDFMRWQTHKGERMDVDWPQIRKELETVAEIQSMDILDHNHVEFIVAGVKFSFYVPGSQISGQS</sequence>
<dbReference type="AlphaFoldDB" id="K1TX79"/>
<gene>
    <name evidence="1" type="ORF">LEA_11139</name>
</gene>
<proteinExistence type="predicted"/>
<name>K1TX79_9ZZZZ</name>
<comment type="caution">
    <text evidence="1">The sequence shown here is derived from an EMBL/GenBank/DDBJ whole genome shotgun (WGS) entry which is preliminary data.</text>
</comment>
<dbReference type="Pfam" id="PF08843">
    <property type="entry name" value="AbiEii"/>
    <property type="match status" value="1"/>
</dbReference>
<protein>
    <recommendedName>
        <fullName evidence="2">Protein containing DUF1814</fullName>
    </recommendedName>
</protein>
<dbReference type="InterPro" id="IPR014942">
    <property type="entry name" value="AbiEii"/>
</dbReference>
<evidence type="ECO:0008006" key="2">
    <source>
        <dbReference type="Google" id="ProtNLM"/>
    </source>
</evidence>
<feature type="non-terminal residue" evidence="1">
    <location>
        <position position="107"/>
    </location>
</feature>
<accession>K1TX79</accession>
<dbReference type="EMBL" id="AJWY01007495">
    <property type="protein sequence ID" value="EKC63836.1"/>
    <property type="molecule type" value="Genomic_DNA"/>
</dbReference>
<reference evidence="1" key="1">
    <citation type="journal article" date="2013" name="Environ. Microbiol.">
        <title>Microbiota from the distal guts of lean and obese adolescents exhibit partial functional redundancy besides clear differences in community structure.</title>
        <authorList>
            <person name="Ferrer M."/>
            <person name="Ruiz A."/>
            <person name="Lanza F."/>
            <person name="Haange S.B."/>
            <person name="Oberbach A."/>
            <person name="Till H."/>
            <person name="Bargiela R."/>
            <person name="Campoy C."/>
            <person name="Segura M.T."/>
            <person name="Richter M."/>
            <person name="von Bergen M."/>
            <person name="Seifert J."/>
            <person name="Suarez A."/>
        </authorList>
    </citation>
    <scope>NUCLEOTIDE SEQUENCE</scope>
</reference>